<evidence type="ECO:0000313" key="2">
    <source>
        <dbReference type="EMBL" id="RFS46308.1"/>
    </source>
</evidence>
<dbReference type="GO" id="GO:0009231">
    <property type="term" value="P:riboflavin biosynthetic process"/>
    <property type="evidence" value="ECO:0007669"/>
    <property type="project" value="InterPro"/>
</dbReference>
<dbReference type="EMBL" id="QVFU01000010">
    <property type="protein sequence ID" value="RFS46308.1"/>
    <property type="molecule type" value="Genomic_DNA"/>
</dbReference>
<dbReference type="PANTHER" id="PTHR38011:SF11">
    <property type="entry name" value="2,5-DIAMINO-6-RIBOSYLAMINO-4(3H)-PYRIMIDINONE 5'-PHOSPHATE REDUCTASE"/>
    <property type="match status" value="1"/>
</dbReference>
<dbReference type="InterPro" id="IPR002734">
    <property type="entry name" value="RibDG_C"/>
</dbReference>
<dbReference type="Proteomes" id="UP000262621">
    <property type="component" value="Unassembled WGS sequence"/>
</dbReference>
<proteinExistence type="predicted"/>
<feature type="domain" description="Bacterial bifunctional deaminase-reductase C-terminal" evidence="1">
    <location>
        <begin position="9"/>
        <end position="166"/>
    </location>
</feature>
<organism evidence="2 3">
    <name type="scientific">Micromonospora craniellae</name>
    <dbReference type="NCBI Taxonomy" id="2294034"/>
    <lineage>
        <taxon>Bacteria</taxon>
        <taxon>Bacillati</taxon>
        <taxon>Actinomycetota</taxon>
        <taxon>Actinomycetes</taxon>
        <taxon>Micromonosporales</taxon>
        <taxon>Micromonosporaceae</taxon>
        <taxon>Micromonospora</taxon>
    </lineage>
</organism>
<dbReference type="PANTHER" id="PTHR38011">
    <property type="entry name" value="DIHYDROFOLATE REDUCTASE FAMILY PROTEIN (AFU_ORTHOLOGUE AFUA_8G06820)"/>
    <property type="match status" value="1"/>
</dbReference>
<dbReference type="Pfam" id="PF01872">
    <property type="entry name" value="RibD_C"/>
    <property type="match status" value="1"/>
</dbReference>
<accession>A0A372G029</accession>
<dbReference type="Gene3D" id="3.40.430.10">
    <property type="entry name" value="Dihydrofolate Reductase, subunit A"/>
    <property type="match status" value="1"/>
</dbReference>
<gene>
    <name evidence="2" type="ORF">D0Q02_12780</name>
</gene>
<protein>
    <submittedName>
        <fullName evidence="2">Deaminase</fullName>
    </submittedName>
</protein>
<dbReference type="InterPro" id="IPR024072">
    <property type="entry name" value="DHFR-like_dom_sf"/>
</dbReference>
<comment type="caution">
    <text evidence="2">The sequence shown here is derived from an EMBL/GenBank/DDBJ whole genome shotgun (WGS) entry which is preliminary data.</text>
</comment>
<dbReference type="RefSeq" id="WP_117228189.1">
    <property type="nucleotide sequence ID" value="NZ_CP061725.1"/>
</dbReference>
<keyword evidence="3" id="KW-1185">Reference proteome</keyword>
<name>A0A372G029_9ACTN</name>
<reference evidence="2 3" key="1">
    <citation type="submission" date="2018-08" db="EMBL/GenBank/DDBJ databases">
        <title>Verrucosispora craniellae sp. nov., isolated from a marine sponge in the South China Sea.</title>
        <authorList>
            <person name="Li L."/>
            <person name="Lin H.W."/>
        </authorList>
    </citation>
    <scope>NUCLEOTIDE SEQUENCE [LARGE SCALE GENOMIC DNA]</scope>
    <source>
        <strain evidence="2 3">LHW63014</strain>
    </source>
</reference>
<dbReference type="AlphaFoldDB" id="A0A372G029"/>
<evidence type="ECO:0000259" key="1">
    <source>
        <dbReference type="Pfam" id="PF01872"/>
    </source>
</evidence>
<dbReference type="InterPro" id="IPR050765">
    <property type="entry name" value="Riboflavin_Biosynth_HTPR"/>
</dbReference>
<dbReference type="GO" id="GO:0008703">
    <property type="term" value="F:5-amino-6-(5-phosphoribosylamino)uracil reductase activity"/>
    <property type="evidence" value="ECO:0007669"/>
    <property type="project" value="InterPro"/>
</dbReference>
<sequence length="192" mass="20564">MSDRPVGEVLWHATVSLDGYIAAPGDDVAWVFDHFDPEEPTAAAVVERTGAVIAGRRSYEAGERDGREVFDGAWSGPQYLLTHRPTEQPLQGVAVRAGDIRPVVDEARIAAAGRDVLVIGADVARQCLAAGLVDEVIVHIAPILLGDGVRFRGPDKHTHLTLVDASRHKEIVTLRYRPGVNGPSRAARAGLA</sequence>
<evidence type="ECO:0000313" key="3">
    <source>
        <dbReference type="Proteomes" id="UP000262621"/>
    </source>
</evidence>
<dbReference type="SUPFAM" id="SSF53597">
    <property type="entry name" value="Dihydrofolate reductase-like"/>
    <property type="match status" value="1"/>
</dbReference>